<name>A0ACA9KSK6_9GLOM</name>
<dbReference type="EMBL" id="CAJVPU010001888">
    <property type="protein sequence ID" value="CAG8490953.1"/>
    <property type="molecule type" value="Genomic_DNA"/>
</dbReference>
<proteinExistence type="predicted"/>
<sequence>MNEYEKSKLKLTWVKALRTYSSSDELSDIEDGDIEISVLGDKEVNSVITRLLQAVLKVTNNQPLVYIENSERTRRVDIYMSDGVDINDEPIGSDSNSENDFEVEAIRDYNIMSSEILNSTIEQLKEEIKSDKYIEASIIVAEAAGKGAYHADIKFFLRSNKWCVNTNELVKHVNKKILPGLCFDPSPTIC</sequence>
<protein>
    <submittedName>
        <fullName evidence="1">14102_t:CDS:1</fullName>
    </submittedName>
</protein>
<gene>
    <name evidence="1" type="ORF">DHETER_LOCUS2551</name>
</gene>
<feature type="non-terminal residue" evidence="1">
    <location>
        <position position="190"/>
    </location>
</feature>
<accession>A0ACA9KSK6</accession>
<organism evidence="1 2">
    <name type="scientific">Dentiscutata heterogama</name>
    <dbReference type="NCBI Taxonomy" id="1316150"/>
    <lineage>
        <taxon>Eukaryota</taxon>
        <taxon>Fungi</taxon>
        <taxon>Fungi incertae sedis</taxon>
        <taxon>Mucoromycota</taxon>
        <taxon>Glomeromycotina</taxon>
        <taxon>Glomeromycetes</taxon>
        <taxon>Diversisporales</taxon>
        <taxon>Gigasporaceae</taxon>
        <taxon>Dentiscutata</taxon>
    </lineage>
</organism>
<evidence type="ECO:0000313" key="1">
    <source>
        <dbReference type="EMBL" id="CAG8490953.1"/>
    </source>
</evidence>
<comment type="caution">
    <text evidence="1">The sequence shown here is derived from an EMBL/GenBank/DDBJ whole genome shotgun (WGS) entry which is preliminary data.</text>
</comment>
<reference evidence="1" key="1">
    <citation type="submission" date="2021-06" db="EMBL/GenBank/DDBJ databases">
        <authorList>
            <person name="Kallberg Y."/>
            <person name="Tangrot J."/>
            <person name="Rosling A."/>
        </authorList>
    </citation>
    <scope>NUCLEOTIDE SEQUENCE</scope>
    <source>
        <strain evidence="1">IL203A</strain>
    </source>
</reference>
<dbReference type="Proteomes" id="UP000789702">
    <property type="component" value="Unassembled WGS sequence"/>
</dbReference>
<evidence type="ECO:0000313" key="2">
    <source>
        <dbReference type="Proteomes" id="UP000789702"/>
    </source>
</evidence>
<keyword evidence="2" id="KW-1185">Reference proteome</keyword>